<dbReference type="VEuPathDB" id="FungiDB:RhiirA1_535352"/>
<proteinExistence type="predicted"/>
<gene>
    <name evidence="1" type="ORF">RhiirA1_535352</name>
</gene>
<dbReference type="Proteomes" id="UP000232688">
    <property type="component" value="Unassembled WGS sequence"/>
</dbReference>
<protein>
    <submittedName>
        <fullName evidence="1">Uncharacterized protein</fullName>
    </submittedName>
</protein>
<evidence type="ECO:0000313" key="1">
    <source>
        <dbReference type="EMBL" id="PKC66813.1"/>
    </source>
</evidence>
<comment type="caution">
    <text evidence="1">The sequence shown here is derived from an EMBL/GenBank/DDBJ whole genome shotgun (WGS) entry which is preliminary data.</text>
</comment>
<reference evidence="1 2" key="2">
    <citation type="submission" date="2017-10" db="EMBL/GenBank/DDBJ databases">
        <title>Genome analyses suggest a sexual origin of heterokaryosis in a supposedly ancient asexual fungus.</title>
        <authorList>
            <person name="Corradi N."/>
            <person name="Sedzielewska K."/>
            <person name="Noel J."/>
            <person name="Charron P."/>
            <person name="Farinelli L."/>
            <person name="Marton T."/>
            <person name="Kruger M."/>
            <person name="Pelin A."/>
            <person name="Brachmann A."/>
            <person name="Corradi N."/>
        </authorList>
    </citation>
    <scope>NUCLEOTIDE SEQUENCE [LARGE SCALE GENOMIC DNA]</scope>
    <source>
        <strain evidence="1 2">A1</strain>
    </source>
</reference>
<dbReference type="EMBL" id="LLXH01000436">
    <property type="protein sequence ID" value="PKC66813.1"/>
    <property type="molecule type" value="Genomic_DNA"/>
</dbReference>
<dbReference type="VEuPathDB" id="FungiDB:FUN_015160"/>
<accession>A0A2N0RU23</accession>
<reference evidence="1 2" key="1">
    <citation type="submission" date="2017-10" db="EMBL/GenBank/DDBJ databases">
        <title>Extensive intraspecific genome diversity in a model arbuscular mycorrhizal fungus.</title>
        <authorList>
            <person name="Chen E.C.H."/>
            <person name="Morin E."/>
            <person name="Baudet D."/>
            <person name="Noel J."/>
            <person name="Ndikumana S."/>
            <person name="Charron P."/>
            <person name="St-Onge C."/>
            <person name="Giorgi J."/>
            <person name="Grigoriev I.V."/>
            <person name="Roux C."/>
            <person name="Martin F.M."/>
            <person name="Corradi N."/>
        </authorList>
    </citation>
    <scope>NUCLEOTIDE SEQUENCE [LARGE SCALE GENOMIC DNA]</scope>
    <source>
        <strain evidence="1 2">A1</strain>
    </source>
</reference>
<sequence length="183" mass="20195">MTVFIRVEALGHRLERTSFMDAGLDTKPNFKDAGLDTNWTLRAPAWTIRREIRLLVLQGLRTHGCNGVSSTLRLGSVLSALGLGYADLVLRLGLGYADMVQDAHLEGWTPISKVLWLGRGFKMALRVSLDTEFVKDFSSDLDTGFPGILPSDKIHAIFRTGPFSETYNISNPNISNSNTPNSN</sequence>
<organism evidence="1 2">
    <name type="scientific">Rhizophagus irregularis</name>
    <dbReference type="NCBI Taxonomy" id="588596"/>
    <lineage>
        <taxon>Eukaryota</taxon>
        <taxon>Fungi</taxon>
        <taxon>Fungi incertae sedis</taxon>
        <taxon>Mucoromycota</taxon>
        <taxon>Glomeromycotina</taxon>
        <taxon>Glomeromycetes</taxon>
        <taxon>Glomerales</taxon>
        <taxon>Glomeraceae</taxon>
        <taxon>Rhizophagus</taxon>
    </lineage>
</organism>
<name>A0A2N0RU23_9GLOM</name>
<evidence type="ECO:0000313" key="2">
    <source>
        <dbReference type="Proteomes" id="UP000232688"/>
    </source>
</evidence>
<dbReference type="AlphaFoldDB" id="A0A2N0RU23"/>